<name>A0AAV9PET1_9PEZI</name>
<reference evidence="5 6" key="1">
    <citation type="submission" date="2023-08" db="EMBL/GenBank/DDBJ databases">
        <title>Black Yeasts Isolated from many extreme environments.</title>
        <authorList>
            <person name="Coleine C."/>
            <person name="Stajich J.E."/>
            <person name="Selbmann L."/>
        </authorList>
    </citation>
    <scope>NUCLEOTIDE SEQUENCE [LARGE SCALE GENOMIC DNA]</scope>
    <source>
        <strain evidence="5 6">CCFEE 5935</strain>
    </source>
</reference>
<evidence type="ECO:0000259" key="4">
    <source>
        <dbReference type="PROSITE" id="PS50157"/>
    </source>
</evidence>
<dbReference type="GO" id="GO:0008270">
    <property type="term" value="F:zinc ion binding"/>
    <property type="evidence" value="ECO:0007669"/>
    <property type="project" value="UniProtKB-KW"/>
</dbReference>
<organism evidence="5 6">
    <name type="scientific">Saxophila tyrrhenica</name>
    <dbReference type="NCBI Taxonomy" id="1690608"/>
    <lineage>
        <taxon>Eukaryota</taxon>
        <taxon>Fungi</taxon>
        <taxon>Dikarya</taxon>
        <taxon>Ascomycota</taxon>
        <taxon>Pezizomycotina</taxon>
        <taxon>Dothideomycetes</taxon>
        <taxon>Dothideomycetidae</taxon>
        <taxon>Mycosphaerellales</taxon>
        <taxon>Extremaceae</taxon>
        <taxon>Saxophila</taxon>
    </lineage>
</organism>
<evidence type="ECO:0000256" key="1">
    <source>
        <dbReference type="PROSITE-ProRule" id="PRU00042"/>
    </source>
</evidence>
<dbReference type="InterPro" id="IPR051061">
    <property type="entry name" value="Zinc_finger_trans_reg"/>
</dbReference>
<feature type="domain" description="C2H2-type" evidence="4">
    <location>
        <begin position="719"/>
        <end position="748"/>
    </location>
</feature>
<evidence type="ECO:0000313" key="6">
    <source>
        <dbReference type="Proteomes" id="UP001337655"/>
    </source>
</evidence>
<dbReference type="GeneID" id="89926335"/>
<keyword evidence="1" id="KW-0863">Zinc-finger</keyword>
<feature type="region of interest" description="Disordered" evidence="3">
    <location>
        <begin position="101"/>
        <end position="122"/>
    </location>
</feature>
<dbReference type="GO" id="GO:0006357">
    <property type="term" value="P:regulation of transcription by RNA polymerase II"/>
    <property type="evidence" value="ECO:0007669"/>
    <property type="project" value="TreeGrafter"/>
</dbReference>
<keyword evidence="6" id="KW-1185">Reference proteome</keyword>
<dbReference type="Gene3D" id="3.30.160.60">
    <property type="entry name" value="Classic Zinc Finger"/>
    <property type="match status" value="2"/>
</dbReference>
<dbReference type="PROSITE" id="PS50157">
    <property type="entry name" value="ZINC_FINGER_C2H2_2"/>
    <property type="match status" value="1"/>
</dbReference>
<dbReference type="EMBL" id="JAVRRT010000007">
    <property type="protein sequence ID" value="KAK5170403.1"/>
    <property type="molecule type" value="Genomic_DNA"/>
</dbReference>
<comment type="caution">
    <text evidence="5">The sequence shown here is derived from an EMBL/GenBank/DDBJ whole genome shotgun (WGS) entry which is preliminary data.</text>
</comment>
<gene>
    <name evidence="5" type="ORF">LTR77_004991</name>
</gene>
<feature type="region of interest" description="Disordered" evidence="3">
    <location>
        <begin position="520"/>
        <end position="569"/>
    </location>
</feature>
<feature type="region of interest" description="Disordered" evidence="3">
    <location>
        <begin position="358"/>
        <end position="406"/>
    </location>
</feature>
<feature type="region of interest" description="Disordered" evidence="3">
    <location>
        <begin position="1"/>
        <end position="38"/>
    </location>
</feature>
<feature type="coiled-coil region" evidence="2">
    <location>
        <begin position="815"/>
        <end position="856"/>
    </location>
</feature>
<accession>A0AAV9PET1</accession>
<sequence length="865" mass="97822">MSSPSLLSTLSASRPLPIARTPSHSSSPSPELTTTSSSSPSLYVTFKVLRLLDTFRTRVRKRVRSDRRVKKATSKRTTKAFCQGLERQAFEEIDRYLGRKTTERSRKRSYPANEGGEKLGEGKRATVVTAGEQDQDPLSSSVQWLLDELERSANSESRSLIAVAKDHQLFLTRKADLHIERPSLKDVIQLLVVVKDLLSTLRRPTRSRAGVKTLVEGNELLDLTLDETVNANLEHLLLCLKDQLIRLLVSKLVDLVQKQLVECQRDQNRHCENWFFEFPDSRHPLSTTWPWSIRPSLAVLWGVCWMFYDFSEQYDFPEALSPAALAQIGSVLQHFNRQQQQSPQSNYCHLAQVNLQPAVDPRSPRSTPTSHSLFPNMAQPQHHRGLNVPFTSAGPPDQAAHASAHRVTAYNSYSAAPPASAHPYLQQHHQNLQTLVLPEENLASHHLSGSNFPDSTYAADIEQWEPEATPGQQFVDASWQQFQAQDLPPHSRNFAPPGIRLITDPGILPALHQQPQAYHNSTSVSSASTLPLRESPYNRYGPNLSPLDAQYPHMHPPDEKMQNTPPRSPHAIEAASMGEQLSRKRSHEQMAAESMRYVAAPVNMAVQPNLDGQSRAGSVSSQVDLSPPIKNIAIKRGNPPTNAQGKFACDYSEECAGLIFDRKCEWSKHMDKHDRPYRCPHEECAKLQGFTYSGGLLRHEREVHNKHGGPKSKLVCPHVDCKRHTGKGFTRKENLNEHVRRVHENKENQSQSQGPSQIKRDDNIMPHPVENVETPYYTQIDPEDPDSPAQKRRKYPQTQGMSDRSASEGVDDLRYQVLRHENQRLEEQNRHKDDMMQQMRSELENLRQSVVFLQQQVQAQGQGQV</sequence>
<protein>
    <recommendedName>
        <fullName evidence="4">C2H2-type domain-containing protein</fullName>
    </recommendedName>
</protein>
<dbReference type="PANTHER" id="PTHR46179:SF24">
    <property type="entry name" value="C2H2-TYPE DOMAIN-CONTAINING PROTEIN"/>
    <property type="match status" value="1"/>
</dbReference>
<dbReference type="GO" id="GO:0005634">
    <property type="term" value="C:nucleus"/>
    <property type="evidence" value="ECO:0007669"/>
    <property type="project" value="TreeGrafter"/>
</dbReference>
<dbReference type="InterPro" id="IPR059095">
    <property type="entry name" value="Znf_C2H2_17_2nd"/>
</dbReference>
<dbReference type="Pfam" id="PF26176">
    <property type="entry name" value="zf_C2H2_17_2"/>
    <property type="match status" value="1"/>
</dbReference>
<dbReference type="InterPro" id="IPR059009">
    <property type="entry name" value="Znf_C2H2_17_1st"/>
</dbReference>
<feature type="compositionally biased region" description="Polar residues" evidence="3">
    <location>
        <begin position="520"/>
        <end position="529"/>
    </location>
</feature>
<dbReference type="RefSeq" id="XP_064659601.1">
    <property type="nucleotide sequence ID" value="XM_064802240.1"/>
</dbReference>
<dbReference type="InterPro" id="IPR013087">
    <property type="entry name" value="Znf_C2H2_type"/>
</dbReference>
<feature type="region of interest" description="Disordered" evidence="3">
    <location>
        <begin position="741"/>
        <end position="811"/>
    </location>
</feature>
<keyword evidence="1" id="KW-0862">Zinc</keyword>
<dbReference type="Proteomes" id="UP001337655">
    <property type="component" value="Unassembled WGS sequence"/>
</dbReference>
<keyword evidence="2" id="KW-0175">Coiled coil</keyword>
<proteinExistence type="predicted"/>
<dbReference type="SMART" id="SM00355">
    <property type="entry name" value="ZnF_C2H2"/>
    <property type="match status" value="3"/>
</dbReference>
<dbReference type="AlphaFoldDB" id="A0AAV9PET1"/>
<evidence type="ECO:0000256" key="3">
    <source>
        <dbReference type="SAM" id="MobiDB-lite"/>
    </source>
</evidence>
<evidence type="ECO:0000313" key="5">
    <source>
        <dbReference type="EMBL" id="KAK5170403.1"/>
    </source>
</evidence>
<evidence type="ECO:0000256" key="2">
    <source>
        <dbReference type="SAM" id="Coils"/>
    </source>
</evidence>
<dbReference type="Pfam" id="PF26177">
    <property type="entry name" value="zf_C2H2_17_1st"/>
    <property type="match status" value="1"/>
</dbReference>
<keyword evidence="1" id="KW-0479">Metal-binding</keyword>
<dbReference type="PANTHER" id="PTHR46179">
    <property type="entry name" value="ZINC FINGER PROTEIN"/>
    <property type="match status" value="1"/>
</dbReference>